<proteinExistence type="predicted"/>
<dbReference type="EMBL" id="AP020824">
    <property type="protein sequence ID" value="BBN68587.1"/>
    <property type="molecule type" value="Genomic_DNA"/>
</dbReference>
<gene>
    <name evidence="2" type="ORF">Prudu_487S000300</name>
</gene>
<protein>
    <submittedName>
        <fullName evidence="2">Uncharacterized protein</fullName>
    </submittedName>
</protein>
<name>A0A5H2XK66_PRUDU</name>
<feature type="region of interest" description="Disordered" evidence="1">
    <location>
        <begin position="70"/>
        <end position="97"/>
    </location>
</feature>
<evidence type="ECO:0000313" key="2">
    <source>
        <dbReference type="EMBL" id="BBN68587.1"/>
    </source>
</evidence>
<reference evidence="2" key="1">
    <citation type="journal article" date="2019" name="Science">
        <title>Mutation of a bHLH transcription factor allowed almond domestication.</title>
        <authorList>
            <person name="Sanchez-Perez R."/>
            <person name="Pavan S."/>
            <person name="Mazzeo R."/>
            <person name="Moldovan C."/>
            <person name="Aiese Cigliano R."/>
            <person name="Del Cueto J."/>
            <person name="Ricciardi F."/>
            <person name="Lotti C."/>
            <person name="Ricciardi L."/>
            <person name="Dicenta F."/>
            <person name="Lopez-Marques R.L."/>
            <person name="Lindberg Moller B."/>
        </authorList>
    </citation>
    <scope>NUCLEOTIDE SEQUENCE</scope>
</reference>
<sequence>MGSRLPEIVGAASEHQWPRYGGVGTAIESLTFSDRPPPLGRPELAESHDFRWMFTEFHRSSSLIFSFVSSPNNRARHQRSSRPQEGPSKGPISSDHQ</sequence>
<organism evidence="2">
    <name type="scientific">Prunus dulcis</name>
    <name type="common">Almond</name>
    <name type="synonym">Amygdalus dulcis</name>
    <dbReference type="NCBI Taxonomy" id="3755"/>
    <lineage>
        <taxon>Eukaryota</taxon>
        <taxon>Viridiplantae</taxon>
        <taxon>Streptophyta</taxon>
        <taxon>Embryophyta</taxon>
        <taxon>Tracheophyta</taxon>
        <taxon>Spermatophyta</taxon>
        <taxon>Magnoliopsida</taxon>
        <taxon>eudicotyledons</taxon>
        <taxon>Gunneridae</taxon>
        <taxon>Pentapetalae</taxon>
        <taxon>rosids</taxon>
        <taxon>fabids</taxon>
        <taxon>Rosales</taxon>
        <taxon>Rosaceae</taxon>
        <taxon>Amygdaloideae</taxon>
        <taxon>Amygdaleae</taxon>
        <taxon>Prunus</taxon>
    </lineage>
</organism>
<dbReference type="AlphaFoldDB" id="A0A5H2XK66"/>
<accession>A0A5H2XK66</accession>
<evidence type="ECO:0000256" key="1">
    <source>
        <dbReference type="SAM" id="MobiDB-lite"/>
    </source>
</evidence>